<dbReference type="EMBL" id="NKXS01000214">
    <property type="protein sequence ID" value="PIN25567.1"/>
    <property type="molecule type" value="Genomic_DNA"/>
</dbReference>
<sequence>MCIFSSHLYVDFLILPIASVGFCISFHFFPFSFFPSTLFSFFIEFLGLLIARVHFCCGI</sequence>
<keyword evidence="3" id="KW-1185">Reference proteome</keyword>
<proteinExistence type="predicted"/>
<dbReference type="Proteomes" id="UP000231279">
    <property type="component" value="Unassembled WGS sequence"/>
</dbReference>
<gene>
    <name evidence="2" type="ORF">CDL12_01690</name>
</gene>
<evidence type="ECO:0000313" key="2">
    <source>
        <dbReference type="EMBL" id="PIN25567.1"/>
    </source>
</evidence>
<protein>
    <submittedName>
        <fullName evidence="2">Uncharacterized protein</fullName>
    </submittedName>
</protein>
<evidence type="ECO:0000256" key="1">
    <source>
        <dbReference type="SAM" id="Phobius"/>
    </source>
</evidence>
<dbReference type="AlphaFoldDB" id="A0A2G9I718"/>
<comment type="caution">
    <text evidence="2">The sequence shown here is derived from an EMBL/GenBank/DDBJ whole genome shotgun (WGS) entry which is preliminary data.</text>
</comment>
<keyword evidence="1" id="KW-0812">Transmembrane</keyword>
<feature type="transmembrane region" description="Helical" evidence="1">
    <location>
        <begin position="12"/>
        <end position="31"/>
    </location>
</feature>
<reference evidence="3" key="1">
    <citation type="journal article" date="2018" name="Gigascience">
        <title>Genome assembly of the Pink Ipe (Handroanthus impetiginosus, Bignoniaceae), a highly valued, ecologically keystone Neotropical timber forest tree.</title>
        <authorList>
            <person name="Silva-Junior O.B."/>
            <person name="Grattapaglia D."/>
            <person name="Novaes E."/>
            <person name="Collevatti R.G."/>
        </authorList>
    </citation>
    <scope>NUCLEOTIDE SEQUENCE [LARGE SCALE GENOMIC DNA]</scope>
    <source>
        <strain evidence="3">cv. UFG-1</strain>
    </source>
</reference>
<evidence type="ECO:0000313" key="3">
    <source>
        <dbReference type="Proteomes" id="UP000231279"/>
    </source>
</evidence>
<accession>A0A2G9I718</accession>
<feature type="transmembrane region" description="Helical" evidence="1">
    <location>
        <begin position="37"/>
        <end position="55"/>
    </location>
</feature>
<keyword evidence="1" id="KW-1133">Transmembrane helix</keyword>
<keyword evidence="1" id="KW-0472">Membrane</keyword>
<organism evidence="2 3">
    <name type="scientific">Handroanthus impetiginosus</name>
    <dbReference type="NCBI Taxonomy" id="429701"/>
    <lineage>
        <taxon>Eukaryota</taxon>
        <taxon>Viridiplantae</taxon>
        <taxon>Streptophyta</taxon>
        <taxon>Embryophyta</taxon>
        <taxon>Tracheophyta</taxon>
        <taxon>Spermatophyta</taxon>
        <taxon>Magnoliopsida</taxon>
        <taxon>eudicotyledons</taxon>
        <taxon>Gunneridae</taxon>
        <taxon>Pentapetalae</taxon>
        <taxon>asterids</taxon>
        <taxon>lamiids</taxon>
        <taxon>Lamiales</taxon>
        <taxon>Bignoniaceae</taxon>
        <taxon>Crescentiina</taxon>
        <taxon>Tabebuia alliance</taxon>
        <taxon>Handroanthus</taxon>
    </lineage>
</organism>
<name>A0A2G9I718_9LAMI</name>